<reference evidence="1 2" key="1">
    <citation type="submission" date="2022-06" db="EMBL/GenBank/DDBJ databases">
        <title>Paraconexibacter antarcticus.</title>
        <authorList>
            <person name="Kim C.S."/>
        </authorList>
    </citation>
    <scope>NUCLEOTIDE SEQUENCE [LARGE SCALE GENOMIC DNA]</scope>
    <source>
        <strain evidence="1 2">02-257</strain>
    </source>
</reference>
<organism evidence="1 2">
    <name type="scientific">Paraconexibacter antarcticus</name>
    <dbReference type="NCBI Taxonomy" id="2949664"/>
    <lineage>
        <taxon>Bacteria</taxon>
        <taxon>Bacillati</taxon>
        <taxon>Actinomycetota</taxon>
        <taxon>Thermoleophilia</taxon>
        <taxon>Solirubrobacterales</taxon>
        <taxon>Paraconexibacteraceae</taxon>
        <taxon>Paraconexibacter</taxon>
    </lineage>
</organism>
<proteinExistence type="predicted"/>
<keyword evidence="2" id="KW-1185">Reference proteome</keyword>
<dbReference type="RefSeq" id="WP_254572116.1">
    <property type="nucleotide sequence ID" value="NZ_CP098502.1"/>
</dbReference>
<dbReference type="Gene3D" id="3.30.1050.10">
    <property type="entry name" value="SCP2 sterol-binding domain"/>
    <property type="match status" value="1"/>
</dbReference>
<dbReference type="InterPro" id="IPR036527">
    <property type="entry name" value="SCP2_sterol-bd_dom_sf"/>
</dbReference>
<gene>
    <name evidence="1" type="ORF">NBH00_04280</name>
</gene>
<evidence type="ECO:0000313" key="1">
    <source>
        <dbReference type="EMBL" id="UTI65435.1"/>
    </source>
</evidence>
<dbReference type="EMBL" id="CP098502">
    <property type="protein sequence ID" value="UTI65435.1"/>
    <property type="molecule type" value="Genomic_DNA"/>
</dbReference>
<protein>
    <recommendedName>
        <fullName evidence="3">SCP2 domain-containing protein</fullName>
    </recommendedName>
</protein>
<evidence type="ECO:0008006" key="3">
    <source>
        <dbReference type="Google" id="ProtNLM"/>
    </source>
</evidence>
<dbReference type="Proteomes" id="UP001056035">
    <property type="component" value="Chromosome"/>
</dbReference>
<name>A0ABY5DTT0_9ACTN</name>
<sequence>MAYFRDAGELYHYVGGAFRAAAEHPTIGPDLARAGFVLQLFYSDPEASLTVRLEDPIVVVDGGDALDADVVVRMPADVADRYWRGEYNLAVGLSRGKVKARGPVDRLLDLIPMTKPLFPMYRTMVALKDAPAGVQ</sequence>
<evidence type="ECO:0000313" key="2">
    <source>
        <dbReference type="Proteomes" id="UP001056035"/>
    </source>
</evidence>
<accession>A0ABY5DTT0</accession>
<dbReference type="SUPFAM" id="SSF55718">
    <property type="entry name" value="SCP-like"/>
    <property type="match status" value="1"/>
</dbReference>